<dbReference type="Pfam" id="PF14559">
    <property type="entry name" value="TPR_19"/>
    <property type="match status" value="1"/>
</dbReference>
<feature type="repeat" description="TPR" evidence="3">
    <location>
        <begin position="194"/>
        <end position="227"/>
    </location>
</feature>
<evidence type="ECO:0000256" key="2">
    <source>
        <dbReference type="ARBA" id="ARBA00022803"/>
    </source>
</evidence>
<keyword evidence="5" id="KW-1185">Reference proteome</keyword>
<organism evidence="4 5">
    <name type="scientific">Caulobacter segnis</name>
    <dbReference type="NCBI Taxonomy" id="88688"/>
    <lineage>
        <taxon>Bacteria</taxon>
        <taxon>Pseudomonadati</taxon>
        <taxon>Pseudomonadota</taxon>
        <taxon>Alphaproteobacteria</taxon>
        <taxon>Caulobacterales</taxon>
        <taxon>Caulobacteraceae</taxon>
        <taxon>Caulobacter</taxon>
    </lineage>
</organism>
<dbReference type="PROSITE" id="PS50005">
    <property type="entry name" value="TPR"/>
    <property type="match status" value="2"/>
</dbReference>
<dbReference type="SUPFAM" id="SSF48439">
    <property type="entry name" value="Protein prenylyltransferase"/>
    <property type="match status" value="1"/>
</dbReference>
<dbReference type="InterPro" id="IPR011990">
    <property type="entry name" value="TPR-like_helical_dom_sf"/>
</dbReference>
<protein>
    <submittedName>
        <fullName evidence="4">Flagellar protein FlbA</fullName>
    </submittedName>
</protein>
<reference evidence="4 5" key="1">
    <citation type="submission" date="2022-04" db="EMBL/GenBank/DDBJ databases">
        <title>Genome sequence of soybean root-associated Caulobacter segnis RL271.</title>
        <authorList>
            <person name="Longley R."/>
            <person name="Bonito G."/>
            <person name="Trigodet F."/>
            <person name="Crosson S."/>
            <person name="Fiebig A."/>
        </authorList>
    </citation>
    <scope>NUCLEOTIDE SEQUENCE [LARGE SCALE GENOMIC DNA]</scope>
    <source>
        <strain evidence="4 5">RL271</strain>
    </source>
</reference>
<dbReference type="EMBL" id="CP096040">
    <property type="protein sequence ID" value="USQ98387.1"/>
    <property type="molecule type" value="Genomic_DNA"/>
</dbReference>
<evidence type="ECO:0000313" key="4">
    <source>
        <dbReference type="EMBL" id="USQ98387.1"/>
    </source>
</evidence>
<dbReference type="Gene3D" id="1.25.40.10">
    <property type="entry name" value="Tetratricopeptide repeat domain"/>
    <property type="match status" value="2"/>
</dbReference>
<keyword evidence="2 3" id="KW-0802">TPR repeat</keyword>
<keyword evidence="1" id="KW-0677">Repeat</keyword>
<dbReference type="InterPro" id="IPR019734">
    <property type="entry name" value="TPR_rpt"/>
</dbReference>
<evidence type="ECO:0000256" key="3">
    <source>
        <dbReference type="PROSITE-ProRule" id="PRU00339"/>
    </source>
</evidence>
<evidence type="ECO:0000256" key="1">
    <source>
        <dbReference type="ARBA" id="ARBA00022737"/>
    </source>
</evidence>
<dbReference type="PANTHER" id="PTHR44858:SF1">
    <property type="entry name" value="UDP-N-ACETYLGLUCOSAMINE--PEPTIDE N-ACETYLGLUCOSAMINYLTRANSFERASE SPINDLY-RELATED"/>
    <property type="match status" value="1"/>
</dbReference>
<dbReference type="Gene3D" id="3.40.50.2000">
    <property type="entry name" value="Glycogen Phosphorylase B"/>
    <property type="match status" value="1"/>
</dbReference>
<dbReference type="Pfam" id="PF13181">
    <property type="entry name" value="TPR_8"/>
    <property type="match status" value="1"/>
</dbReference>
<feature type="repeat" description="TPR" evidence="3">
    <location>
        <begin position="92"/>
        <end position="125"/>
    </location>
</feature>
<gene>
    <name evidence="4" type="ORF">MZV50_12925</name>
</gene>
<proteinExistence type="predicted"/>
<keyword evidence="4" id="KW-0966">Cell projection</keyword>
<accession>A0ABY4ZZZ3</accession>
<dbReference type="SMART" id="SM00028">
    <property type="entry name" value="TPR"/>
    <property type="match status" value="4"/>
</dbReference>
<sequence>MSRKKTLESSASALAQVEIEAAAAPHPGVIASAVGDSASAEALDRLNRQAQETKKAEYAKPLARAIQAVKLGDYATADKTALKLLEKDERLGLAWHILAIAREKTGDFASSLRAYEAALKLLPDHGPVAGDLGRLAFRMNMPEIAAQFFAHYRLARPDDIEGANNLACALRELNRESEAIEVLKTAIGANPTAALLWNTLGTVLCNIADSAGSLVFFDEALRLEPEFAKAYHNRAFAKLDLGDAQGALADCESAMRHPGSAEDLAMMRFARATILLGLGRLAEGWEAYEARFSPDMSEAPRFHIPGTRWSGEDLRGKTLMISTEQGLGDEVMFANMLPDILERLGPDGALTLAVQRRLVPLFQRSFPGTEVTAHRTVALEGRVFRTAPEVEDWDRFDYWAAIGDFLPSLRGSIEAFPKTADYLKPDPARVAHWKAELAKLGPAPKVGLLWKSLKLNAERARQFSPFEAWRAVLRTPGATFVNLQYGDCDDEIAYAKQELGVDIWQPPGIDLKQDLDDVTALCAAVDLVIGFSNATANLAGAVGTPMWLLTPPAAWTKLGDDHYPWYPQTRVFSPADFSDWNPVMGQIAQALAEKVAGAK</sequence>
<keyword evidence="4" id="KW-0969">Cilium</keyword>
<dbReference type="PANTHER" id="PTHR44858">
    <property type="entry name" value="TETRATRICOPEPTIDE REPEAT PROTEIN 6"/>
    <property type="match status" value="1"/>
</dbReference>
<dbReference type="InterPro" id="IPR050498">
    <property type="entry name" value="Ycf3"/>
</dbReference>
<name>A0ABY4ZZZ3_9CAUL</name>
<keyword evidence="4" id="KW-0282">Flagellum</keyword>
<evidence type="ECO:0000313" key="5">
    <source>
        <dbReference type="Proteomes" id="UP001057520"/>
    </source>
</evidence>
<dbReference type="SUPFAM" id="SSF53756">
    <property type="entry name" value="UDP-Glycosyltransferase/glycogen phosphorylase"/>
    <property type="match status" value="1"/>
</dbReference>
<dbReference type="Proteomes" id="UP001057520">
    <property type="component" value="Chromosome"/>
</dbReference>